<name>A0A918SYZ2_9GAMM</name>
<feature type="transmembrane region" description="Helical" evidence="1">
    <location>
        <begin position="293"/>
        <end position="314"/>
    </location>
</feature>
<dbReference type="EMBL" id="BMYD01000002">
    <property type="protein sequence ID" value="GHA80127.1"/>
    <property type="molecule type" value="Genomic_DNA"/>
</dbReference>
<dbReference type="InterPro" id="IPR031347">
    <property type="entry name" value="AmpE"/>
</dbReference>
<gene>
    <name evidence="2" type="ORF">GCM10007067_17240</name>
</gene>
<keyword evidence="3" id="KW-1185">Reference proteome</keyword>
<evidence type="ECO:0000313" key="3">
    <source>
        <dbReference type="Proteomes" id="UP000646426"/>
    </source>
</evidence>
<evidence type="ECO:0000313" key="2">
    <source>
        <dbReference type="EMBL" id="GHA80127.1"/>
    </source>
</evidence>
<feature type="transmembrane region" description="Helical" evidence="1">
    <location>
        <begin position="58"/>
        <end position="80"/>
    </location>
</feature>
<accession>A0A918SYZ2</accession>
<keyword evidence="1" id="KW-0812">Transmembrane</keyword>
<protein>
    <submittedName>
        <fullName evidence="2">Membrane protein</fullName>
    </submittedName>
</protein>
<feature type="transmembrane region" description="Helical" evidence="1">
    <location>
        <begin position="161"/>
        <end position="179"/>
    </location>
</feature>
<dbReference type="InterPro" id="IPR052966">
    <property type="entry name" value="Beta-lactamase_Reg"/>
</dbReference>
<keyword evidence="1" id="KW-0472">Membrane</keyword>
<sequence length="315" mass="33424">MIGASLATPEMPMSAALIAVVVVLLLMRAAPSLVKIRRFAWFSQALSALGARLGEGSHAAGHAALAVAVVVPVVLIAAVHNALENDVFGLPALLLGIGVLFYAWGPRDLEHDVEAVADASDTRQRREAAAHLWPPGHTPVLAGGALVEAVFRCALRRQFAVLLWFVLLGPAGALGYRLIERSVDGEPGSRLADATRRVARRVLAWLDWPAAQLIVFALALVGHFDAVLGAWRRAGGASLRPDHGFLTAAARASVRCELDEDRADALDDESPDSPPPATLAAREAPELRDALGLVWRCLLAWLAALALFVIGGWVS</sequence>
<proteinExistence type="predicted"/>
<reference evidence="2" key="1">
    <citation type="journal article" date="2014" name="Int. J. Syst. Evol. Microbiol.">
        <title>Complete genome sequence of Corynebacterium casei LMG S-19264T (=DSM 44701T), isolated from a smear-ripened cheese.</title>
        <authorList>
            <consortium name="US DOE Joint Genome Institute (JGI-PGF)"/>
            <person name="Walter F."/>
            <person name="Albersmeier A."/>
            <person name="Kalinowski J."/>
            <person name="Ruckert C."/>
        </authorList>
    </citation>
    <scope>NUCLEOTIDE SEQUENCE</scope>
    <source>
        <strain evidence="2">KCTC 23077</strain>
    </source>
</reference>
<dbReference type="PANTHER" id="PTHR38684">
    <property type="entry name" value="PROTEIN AMPE"/>
    <property type="match status" value="1"/>
</dbReference>
<dbReference type="Proteomes" id="UP000646426">
    <property type="component" value="Unassembled WGS sequence"/>
</dbReference>
<organism evidence="2 3">
    <name type="scientific">Cognatilysobacter bugurensis</name>
    <dbReference type="NCBI Taxonomy" id="543356"/>
    <lineage>
        <taxon>Bacteria</taxon>
        <taxon>Pseudomonadati</taxon>
        <taxon>Pseudomonadota</taxon>
        <taxon>Gammaproteobacteria</taxon>
        <taxon>Lysobacterales</taxon>
        <taxon>Lysobacteraceae</taxon>
        <taxon>Cognatilysobacter</taxon>
    </lineage>
</organism>
<dbReference type="GO" id="GO:0046677">
    <property type="term" value="P:response to antibiotic"/>
    <property type="evidence" value="ECO:0007669"/>
    <property type="project" value="TreeGrafter"/>
</dbReference>
<dbReference type="GO" id="GO:0005886">
    <property type="term" value="C:plasma membrane"/>
    <property type="evidence" value="ECO:0007669"/>
    <property type="project" value="TreeGrafter"/>
</dbReference>
<keyword evidence="1" id="KW-1133">Transmembrane helix</keyword>
<reference evidence="2" key="2">
    <citation type="submission" date="2020-09" db="EMBL/GenBank/DDBJ databases">
        <authorList>
            <person name="Sun Q."/>
            <person name="Kim S."/>
        </authorList>
    </citation>
    <scope>NUCLEOTIDE SEQUENCE</scope>
    <source>
        <strain evidence="2">KCTC 23077</strain>
    </source>
</reference>
<comment type="caution">
    <text evidence="2">The sequence shown here is derived from an EMBL/GenBank/DDBJ whole genome shotgun (WGS) entry which is preliminary data.</text>
</comment>
<dbReference type="Pfam" id="PF17113">
    <property type="entry name" value="AmpE"/>
    <property type="match status" value="1"/>
</dbReference>
<dbReference type="PANTHER" id="PTHR38684:SF1">
    <property type="entry name" value="PROTEIN AMPE"/>
    <property type="match status" value="1"/>
</dbReference>
<feature type="transmembrane region" description="Helical" evidence="1">
    <location>
        <begin position="87"/>
        <end position="104"/>
    </location>
</feature>
<dbReference type="AlphaFoldDB" id="A0A918SYZ2"/>
<feature type="transmembrane region" description="Helical" evidence="1">
    <location>
        <begin position="210"/>
        <end position="231"/>
    </location>
</feature>
<evidence type="ECO:0000256" key="1">
    <source>
        <dbReference type="SAM" id="Phobius"/>
    </source>
</evidence>